<organism evidence="16 17">
    <name type="scientific">Wickerhamiella sorbophila</name>
    <dbReference type="NCBI Taxonomy" id="45607"/>
    <lineage>
        <taxon>Eukaryota</taxon>
        <taxon>Fungi</taxon>
        <taxon>Dikarya</taxon>
        <taxon>Ascomycota</taxon>
        <taxon>Saccharomycotina</taxon>
        <taxon>Dipodascomycetes</taxon>
        <taxon>Dipodascales</taxon>
        <taxon>Trichomonascaceae</taxon>
        <taxon>Wickerhamiella</taxon>
    </lineage>
</organism>
<evidence type="ECO:0000256" key="12">
    <source>
        <dbReference type="ARBA" id="ARBA00023136"/>
    </source>
</evidence>
<feature type="region of interest" description="Disordered" evidence="13">
    <location>
        <begin position="32"/>
        <end position="63"/>
    </location>
</feature>
<dbReference type="GO" id="GO:0004222">
    <property type="term" value="F:metalloendopeptidase activity"/>
    <property type="evidence" value="ECO:0007669"/>
    <property type="project" value="InterPro"/>
</dbReference>
<evidence type="ECO:0000256" key="3">
    <source>
        <dbReference type="ARBA" id="ARBA00010044"/>
    </source>
</evidence>
<dbReference type="PANTHER" id="PTHR23076">
    <property type="entry name" value="METALLOPROTEASE M41 FTSH"/>
    <property type="match status" value="1"/>
</dbReference>
<evidence type="ECO:0000259" key="15">
    <source>
        <dbReference type="SMART" id="SM00382"/>
    </source>
</evidence>
<feature type="transmembrane region" description="Helical" evidence="14">
    <location>
        <begin position="172"/>
        <end position="193"/>
    </location>
</feature>
<dbReference type="GO" id="GO:0007005">
    <property type="term" value="P:mitochondrion organization"/>
    <property type="evidence" value="ECO:0007669"/>
    <property type="project" value="TreeGrafter"/>
</dbReference>
<evidence type="ECO:0000256" key="1">
    <source>
        <dbReference type="ARBA" id="ARBA00001947"/>
    </source>
</evidence>
<dbReference type="EMBL" id="NDIQ01000022">
    <property type="protein sequence ID" value="PRT57112.1"/>
    <property type="molecule type" value="Genomic_DNA"/>
</dbReference>
<feature type="domain" description="AAA+ ATPase" evidence="15">
    <location>
        <begin position="258"/>
        <end position="394"/>
    </location>
</feature>
<dbReference type="InterPro" id="IPR000642">
    <property type="entry name" value="Peptidase_M41"/>
</dbReference>
<evidence type="ECO:0000256" key="13">
    <source>
        <dbReference type="SAM" id="MobiDB-lite"/>
    </source>
</evidence>
<dbReference type="GO" id="GO:0004176">
    <property type="term" value="F:ATP-dependent peptidase activity"/>
    <property type="evidence" value="ECO:0007669"/>
    <property type="project" value="InterPro"/>
</dbReference>
<dbReference type="AlphaFoldDB" id="A0A2T0FQ44"/>
<dbReference type="Gene3D" id="3.40.50.300">
    <property type="entry name" value="P-loop containing nucleotide triphosphate hydrolases"/>
    <property type="match status" value="1"/>
</dbReference>
<dbReference type="GeneID" id="36518480"/>
<keyword evidence="7" id="KW-0547">Nucleotide-binding</keyword>
<dbReference type="HAMAP" id="MF_01458">
    <property type="entry name" value="FtsH"/>
    <property type="match status" value="1"/>
</dbReference>
<dbReference type="InterPro" id="IPR037219">
    <property type="entry name" value="Peptidase_M41-like"/>
</dbReference>
<keyword evidence="11" id="KW-0482">Metalloprotease</keyword>
<dbReference type="Gene3D" id="1.20.58.760">
    <property type="entry name" value="Peptidase M41"/>
    <property type="match status" value="1"/>
</dbReference>
<dbReference type="Pfam" id="PF01434">
    <property type="entry name" value="Peptidase_M41"/>
    <property type="match status" value="1"/>
</dbReference>
<evidence type="ECO:0000256" key="9">
    <source>
        <dbReference type="ARBA" id="ARBA00022833"/>
    </source>
</evidence>
<dbReference type="GO" id="GO:0016887">
    <property type="term" value="F:ATP hydrolysis activity"/>
    <property type="evidence" value="ECO:0007669"/>
    <property type="project" value="InterPro"/>
</dbReference>
<comment type="subcellular location">
    <subcellularLocation>
        <location evidence="2">Membrane</location>
    </subcellularLocation>
</comment>
<evidence type="ECO:0000256" key="6">
    <source>
        <dbReference type="ARBA" id="ARBA00022723"/>
    </source>
</evidence>
<dbReference type="Pfam" id="PF00004">
    <property type="entry name" value="AAA"/>
    <property type="match status" value="1"/>
</dbReference>
<dbReference type="PANTHER" id="PTHR23076:SF97">
    <property type="entry name" value="ATP-DEPENDENT ZINC METALLOPROTEASE YME1L1"/>
    <property type="match status" value="1"/>
</dbReference>
<dbReference type="SUPFAM" id="SSF140990">
    <property type="entry name" value="FtsH protease domain-like"/>
    <property type="match status" value="1"/>
</dbReference>
<dbReference type="GO" id="GO:0006515">
    <property type="term" value="P:protein quality control for misfolded or incompletely synthesized proteins"/>
    <property type="evidence" value="ECO:0007669"/>
    <property type="project" value="TreeGrafter"/>
</dbReference>
<feature type="compositionally biased region" description="Polar residues" evidence="13">
    <location>
        <begin position="37"/>
        <end position="63"/>
    </location>
</feature>
<dbReference type="InterPro" id="IPR005936">
    <property type="entry name" value="FtsH"/>
</dbReference>
<gene>
    <name evidence="16" type="ORF">B9G98_04732</name>
</gene>
<evidence type="ECO:0000256" key="10">
    <source>
        <dbReference type="ARBA" id="ARBA00022840"/>
    </source>
</evidence>
<proteinExistence type="inferred from homology"/>
<comment type="cofactor">
    <cofactor evidence="1">
        <name>Zn(2+)</name>
        <dbReference type="ChEBI" id="CHEBI:29105"/>
    </cofactor>
</comment>
<dbReference type="OrthoDB" id="1413014at2759"/>
<dbReference type="GO" id="GO:0005524">
    <property type="term" value="F:ATP binding"/>
    <property type="evidence" value="ECO:0007669"/>
    <property type="project" value="UniProtKB-KW"/>
</dbReference>
<dbReference type="SUPFAM" id="SSF52540">
    <property type="entry name" value="P-loop containing nucleoside triphosphate hydrolases"/>
    <property type="match status" value="1"/>
</dbReference>
<protein>
    <submittedName>
        <fullName evidence="16">Mitochondrial inner membrane i-AAA protease supercomplex subunit YME1</fullName>
    </submittedName>
</protein>
<dbReference type="InterPro" id="IPR041569">
    <property type="entry name" value="AAA_lid_3"/>
</dbReference>
<sequence>MLRSNVMRTNAGRLLMSRLARQNVFHQPARSLFWGPTPTSQTPPAGGVATSSQQLASKEQAANRSLSDAEAQASFYRTLLAASYPQLVVSRYESPGVARNPECDGLYVQALRNLGHTTKAAEAEQRFARTASTAGQVGANPFNVEGTSQRGTTLDPVHVVVSEKPMAMLLKWIKWLLPMGLALYAINLGFSFLTESSSIIKGAAGQDLGAAKLDNVRGEKSKVRFSDVQGVDEAREELEEIVEFLKDPSKFTGLGGKLPKGVLLTGPPGTGKTLLARAVAGEAGVPFFFMSGSEFDELYVGIGAKRIRALFGAARKAAPAIVFIDELDAIGGKRNPKDQAYSKQTLNQLLVDLDGFNQTSGVIFLAATNFPELLDKALTRPGRFDKIVNVELPDVRGRAAILNHHMKNVEISNNVNVMNLARGTPGFSGADLMNLVNQAALHASKEKALTVNMNHFEWAKDKILLGGERRTMVMTEETRKNTAFHEAGHAIMALYTPGATPLYKATILPRGRALGITFQLPELDKYDQTLTELKARLDVCMGGRIAEEMINGPENVTSGCSSDLKNATSVARAMVTLYGMSEKIGPISLGEEWSEWSASTRHMAEDEIRSLLVESENRTRSMLSEKSVELERLAHGLIEFETLDKEDIVKVVKGQSLDRDPHCTNTVVSSEAIRDKRAHLNS</sequence>
<dbReference type="Pfam" id="PF17862">
    <property type="entry name" value="AAA_lid_3"/>
    <property type="match status" value="1"/>
</dbReference>
<dbReference type="CDD" id="cd19501">
    <property type="entry name" value="RecA-like_FtsH"/>
    <property type="match status" value="1"/>
</dbReference>
<keyword evidence="14" id="KW-0812">Transmembrane</keyword>
<evidence type="ECO:0000256" key="8">
    <source>
        <dbReference type="ARBA" id="ARBA00022801"/>
    </source>
</evidence>
<keyword evidence="6" id="KW-0479">Metal-binding</keyword>
<keyword evidence="17" id="KW-1185">Reference proteome</keyword>
<dbReference type="Proteomes" id="UP000238350">
    <property type="component" value="Unassembled WGS sequence"/>
</dbReference>
<dbReference type="Pfam" id="PF21232">
    <property type="entry name" value="Yme1-like_N"/>
    <property type="match status" value="1"/>
</dbReference>
<dbReference type="GO" id="GO:0005743">
    <property type="term" value="C:mitochondrial inner membrane"/>
    <property type="evidence" value="ECO:0007669"/>
    <property type="project" value="TreeGrafter"/>
</dbReference>
<evidence type="ECO:0000256" key="4">
    <source>
        <dbReference type="ARBA" id="ARBA00010550"/>
    </source>
</evidence>
<dbReference type="FunFam" id="3.40.50.300:FF:000175">
    <property type="entry name" value="ATP-dependent zinc metalloprotease FTSH 4"/>
    <property type="match status" value="1"/>
</dbReference>
<accession>A0A2T0FQ44</accession>
<dbReference type="RefSeq" id="XP_024667057.1">
    <property type="nucleotide sequence ID" value="XM_024811289.1"/>
</dbReference>
<evidence type="ECO:0000313" key="17">
    <source>
        <dbReference type="Proteomes" id="UP000238350"/>
    </source>
</evidence>
<dbReference type="FunFam" id="1.10.8.60:FF:000001">
    <property type="entry name" value="ATP-dependent zinc metalloprotease FtsH"/>
    <property type="match status" value="1"/>
</dbReference>
<comment type="similarity">
    <text evidence="3">In the C-terminal section; belongs to the peptidase M41 family.</text>
</comment>
<dbReference type="GO" id="GO:0046872">
    <property type="term" value="F:metal ion binding"/>
    <property type="evidence" value="ECO:0007669"/>
    <property type="project" value="UniProtKB-KW"/>
</dbReference>
<comment type="caution">
    <text evidence="16">The sequence shown here is derived from an EMBL/GenBank/DDBJ whole genome shotgun (WGS) entry which is preliminary data.</text>
</comment>
<reference evidence="16 17" key="1">
    <citation type="submission" date="2017-04" db="EMBL/GenBank/DDBJ databases">
        <title>Genome sequencing of [Candida] sorbophila.</title>
        <authorList>
            <person name="Ahn J.O."/>
        </authorList>
    </citation>
    <scope>NUCLEOTIDE SEQUENCE [LARGE SCALE GENOMIC DNA]</scope>
    <source>
        <strain evidence="16 17">DS02</strain>
    </source>
</reference>
<evidence type="ECO:0000313" key="16">
    <source>
        <dbReference type="EMBL" id="PRT57112.1"/>
    </source>
</evidence>
<keyword evidence="14" id="KW-1133">Transmembrane helix</keyword>
<name>A0A2T0FQ44_9ASCO</name>
<evidence type="ECO:0000256" key="5">
    <source>
        <dbReference type="ARBA" id="ARBA00022670"/>
    </source>
</evidence>
<evidence type="ECO:0000256" key="2">
    <source>
        <dbReference type="ARBA" id="ARBA00004370"/>
    </source>
</evidence>
<dbReference type="InterPro" id="IPR048438">
    <property type="entry name" value="Yme1-like_N"/>
</dbReference>
<evidence type="ECO:0000256" key="7">
    <source>
        <dbReference type="ARBA" id="ARBA00022741"/>
    </source>
</evidence>
<keyword evidence="10" id="KW-0067">ATP-binding</keyword>
<evidence type="ECO:0000256" key="11">
    <source>
        <dbReference type="ARBA" id="ARBA00023049"/>
    </source>
</evidence>
<keyword evidence="12 14" id="KW-0472">Membrane</keyword>
<keyword evidence="8" id="KW-0378">Hydrolase</keyword>
<keyword evidence="5 16" id="KW-0645">Protease</keyword>
<dbReference type="InterPro" id="IPR003959">
    <property type="entry name" value="ATPase_AAA_core"/>
</dbReference>
<dbReference type="InterPro" id="IPR027417">
    <property type="entry name" value="P-loop_NTPase"/>
</dbReference>
<evidence type="ECO:0000256" key="14">
    <source>
        <dbReference type="SAM" id="Phobius"/>
    </source>
</evidence>
<dbReference type="SMART" id="SM00382">
    <property type="entry name" value="AAA"/>
    <property type="match status" value="1"/>
</dbReference>
<dbReference type="FunFam" id="1.20.58.760:FF:000001">
    <property type="entry name" value="ATP-dependent zinc metalloprotease FtsH"/>
    <property type="match status" value="1"/>
</dbReference>
<keyword evidence="9" id="KW-0862">Zinc</keyword>
<dbReference type="Gene3D" id="1.10.8.60">
    <property type="match status" value="1"/>
</dbReference>
<dbReference type="InterPro" id="IPR003593">
    <property type="entry name" value="AAA+_ATPase"/>
</dbReference>
<comment type="similarity">
    <text evidence="4">In the N-terminal section; belongs to the AAA ATPase family.</text>
</comment>
<dbReference type="STRING" id="45607.A0A2T0FQ44"/>